<dbReference type="SUPFAM" id="SSF103642">
    <property type="entry name" value="Sec-C motif"/>
    <property type="match status" value="1"/>
</dbReference>
<dbReference type="InterPro" id="IPR004027">
    <property type="entry name" value="SEC_C_motif"/>
</dbReference>
<dbReference type="Gene3D" id="3.10.450.50">
    <property type="match status" value="1"/>
</dbReference>
<dbReference type="AlphaFoldDB" id="Q7X2U0"/>
<reference evidence="2" key="1">
    <citation type="journal article" date="2003" name="Mol. Microbiol.">
        <title>Acidobacteria form a coherent but highly diverse group within the bacterial domain: evidence from environmental genomics.</title>
        <authorList>
            <person name="Quaiser A."/>
            <person name="Ochsenreiter T."/>
            <person name="Lanz C."/>
            <person name="Schuster S.C."/>
            <person name="Treusch A.H."/>
            <person name="Eck J."/>
            <person name="Schleper C."/>
        </authorList>
    </citation>
    <scope>NUCLEOTIDE SEQUENCE</scope>
</reference>
<accession>Q7X2U0</accession>
<evidence type="ECO:0008006" key="3">
    <source>
        <dbReference type="Google" id="ProtNLM"/>
    </source>
</evidence>
<protein>
    <recommendedName>
        <fullName evidence="3">Antitoxin Xre/MbcA/ParS-like toxin-binding domain-containing protein</fullName>
    </recommendedName>
</protein>
<organism evidence="2">
    <name type="scientific">uncultured Acidobacteriota bacterium</name>
    <dbReference type="NCBI Taxonomy" id="171953"/>
    <lineage>
        <taxon>Bacteria</taxon>
        <taxon>Pseudomonadati</taxon>
        <taxon>Acidobacteriota</taxon>
        <taxon>environmental samples</taxon>
    </lineage>
</organism>
<feature type="compositionally biased region" description="Low complexity" evidence="1">
    <location>
        <begin position="414"/>
        <end position="423"/>
    </location>
</feature>
<dbReference type="Pfam" id="PF02810">
    <property type="entry name" value="SEC-C"/>
    <property type="match status" value="1"/>
</dbReference>
<evidence type="ECO:0000313" key="2">
    <source>
        <dbReference type="EMBL" id="AAP58624.1"/>
    </source>
</evidence>
<sequence>MRGRLQLHLVPIADFQFLLSTQVQPSKCLSTMIKTGRNDPCPCGSGKKYKKCCLVPDEDSDFQYRRFRQIHSGLIPKLMTFAFEIIEAEVVEEAWKEFNDYEAVEDFDPDGPLNVLFMPWFLFNWIIELKPAGRTRVEETTIAELFLLDRKADISADEEMLLRSSIRCPYTLYEAVEVRPGVGMTLFDLLRRITHVVVEHSASETLKRGEIIYCATTQVAGFRSNVGMGPYALRPTAKGEVFALRKWIVNGIGSEEIRTEHLHEFEQDIRGLYLDTLKGMFAPPSLANTDGDPFLPQKLYFDLKSADLAFQGLKSLAGGDENDLLEQATLDNGLIVKAEIPWLGGSEEARSRLGGPVLLGLLKIDQERLIVEVNSKQRAELIRGLVEDRLGDTATYKTTLIEPMESRVNEMWNAAAAGSSSSSDPEDRQHTDLSSYDQTQPEIMAMMEEVARQHWESWFDLPVPALNDMTPREAAQTEEGRELLESLLLFYENTQSDSAANVLNADIPALRRELGME</sequence>
<dbReference type="EMBL" id="AH012920">
    <property type="protein sequence ID" value="AAP58624.1"/>
    <property type="molecule type" value="Genomic_DNA"/>
</dbReference>
<proteinExistence type="predicted"/>
<name>Q7X2U0_9BACT</name>
<feature type="region of interest" description="Disordered" evidence="1">
    <location>
        <begin position="414"/>
        <end position="436"/>
    </location>
</feature>
<evidence type="ECO:0000256" key="1">
    <source>
        <dbReference type="SAM" id="MobiDB-lite"/>
    </source>
</evidence>